<feature type="domain" description="Carbohydrate-binding" evidence="1">
    <location>
        <begin position="7"/>
        <end position="68"/>
    </location>
</feature>
<dbReference type="AlphaFoldDB" id="A0A1V5MIU6"/>
<protein>
    <recommendedName>
        <fullName evidence="1">Carbohydrate-binding domain-containing protein</fullName>
    </recommendedName>
</protein>
<dbReference type="InterPro" id="IPR010502">
    <property type="entry name" value="Carb-bd_dom_fam9"/>
</dbReference>
<organism evidence="2">
    <name type="scientific">candidate division TA06 bacterium ADurb.Bin417</name>
    <dbReference type="NCBI Taxonomy" id="1852828"/>
    <lineage>
        <taxon>Bacteria</taxon>
        <taxon>Bacteria division TA06</taxon>
    </lineage>
</organism>
<name>A0A1V5MIU6_UNCT6</name>
<accession>A0A1V5MIU6</accession>
<dbReference type="GO" id="GO:0030246">
    <property type="term" value="F:carbohydrate binding"/>
    <property type="evidence" value="ECO:0007669"/>
    <property type="project" value="InterPro"/>
</dbReference>
<gene>
    <name evidence="2" type="ORF">BWY73_00471</name>
</gene>
<dbReference type="Pfam" id="PF06452">
    <property type="entry name" value="CBM9_1"/>
    <property type="match status" value="1"/>
</dbReference>
<proteinExistence type="predicted"/>
<dbReference type="EMBL" id="MWAK01000043">
    <property type="protein sequence ID" value="OPZ93129.1"/>
    <property type="molecule type" value="Genomic_DNA"/>
</dbReference>
<dbReference type="Gene3D" id="2.60.40.1190">
    <property type="match status" value="1"/>
</dbReference>
<reference evidence="2" key="1">
    <citation type="submission" date="2017-02" db="EMBL/GenBank/DDBJ databases">
        <title>Delving into the versatile metabolic prowess of the omnipresent phylum Bacteroidetes.</title>
        <authorList>
            <person name="Nobu M.K."/>
            <person name="Mei R."/>
            <person name="Narihiro T."/>
            <person name="Kuroda K."/>
            <person name="Liu W.-T."/>
        </authorList>
    </citation>
    <scope>NUCLEOTIDE SEQUENCE</scope>
    <source>
        <strain evidence="2">ADurb.Bin417</strain>
    </source>
</reference>
<sequence>MKADGSESQVPVRFKKTGAGYQIEVSVPLAALGLAVTAPGPIIGLDFYFDDCDSDDGVEATRYRWAAGSGGPGQMLFK</sequence>
<evidence type="ECO:0000259" key="1">
    <source>
        <dbReference type="Pfam" id="PF06452"/>
    </source>
</evidence>
<dbReference type="SUPFAM" id="SSF49344">
    <property type="entry name" value="CBD9-like"/>
    <property type="match status" value="1"/>
</dbReference>
<comment type="caution">
    <text evidence="2">The sequence shown here is derived from an EMBL/GenBank/DDBJ whole genome shotgun (WGS) entry which is preliminary data.</text>
</comment>
<dbReference type="Proteomes" id="UP000485484">
    <property type="component" value="Unassembled WGS sequence"/>
</dbReference>
<dbReference type="GO" id="GO:0016052">
    <property type="term" value="P:carbohydrate catabolic process"/>
    <property type="evidence" value="ECO:0007669"/>
    <property type="project" value="InterPro"/>
</dbReference>
<dbReference type="GO" id="GO:0004553">
    <property type="term" value="F:hydrolase activity, hydrolyzing O-glycosyl compounds"/>
    <property type="evidence" value="ECO:0007669"/>
    <property type="project" value="InterPro"/>
</dbReference>
<evidence type="ECO:0000313" key="2">
    <source>
        <dbReference type="EMBL" id="OPZ93129.1"/>
    </source>
</evidence>